<evidence type="ECO:0000313" key="2">
    <source>
        <dbReference type="EMBL" id="GMA73133.1"/>
    </source>
</evidence>
<gene>
    <name evidence="2" type="ORF">GCM10025885_21820</name>
</gene>
<sequence>MFYGKSLQLARMLHGLSRKELGERLNVTEQSIWQFEKQMTEPSFENVLQLKNILQVKSSFSLNNQLLHKHFQRIILLTVKQMLFLEKKRTVKLSI</sequence>
<dbReference type="Proteomes" id="UP001157039">
    <property type="component" value="Unassembled WGS sequence"/>
</dbReference>
<dbReference type="Pfam" id="PF01381">
    <property type="entry name" value="HTH_3"/>
    <property type="match status" value="1"/>
</dbReference>
<dbReference type="SUPFAM" id="SSF47413">
    <property type="entry name" value="lambda repressor-like DNA-binding domains"/>
    <property type="match status" value="1"/>
</dbReference>
<comment type="caution">
    <text evidence="2">The sequence shown here is derived from an EMBL/GenBank/DDBJ whole genome shotgun (WGS) entry which is preliminary data.</text>
</comment>
<proteinExistence type="predicted"/>
<dbReference type="InterPro" id="IPR010982">
    <property type="entry name" value="Lambda_DNA-bd_dom_sf"/>
</dbReference>
<name>A0AA38CWS6_9ENTE</name>
<dbReference type="CDD" id="cd00093">
    <property type="entry name" value="HTH_XRE"/>
    <property type="match status" value="1"/>
</dbReference>
<evidence type="ECO:0000313" key="3">
    <source>
        <dbReference type="Proteomes" id="UP001157039"/>
    </source>
</evidence>
<dbReference type="InterPro" id="IPR001387">
    <property type="entry name" value="Cro/C1-type_HTH"/>
</dbReference>
<evidence type="ECO:0000259" key="1">
    <source>
        <dbReference type="PROSITE" id="PS50943"/>
    </source>
</evidence>
<dbReference type="EMBL" id="BSUW01000001">
    <property type="protein sequence ID" value="GMA73133.1"/>
    <property type="molecule type" value="Genomic_DNA"/>
</dbReference>
<dbReference type="PROSITE" id="PS50943">
    <property type="entry name" value="HTH_CROC1"/>
    <property type="match status" value="1"/>
</dbReference>
<dbReference type="SMART" id="SM00530">
    <property type="entry name" value="HTH_XRE"/>
    <property type="match status" value="1"/>
</dbReference>
<accession>A0AA38CWS6</accession>
<feature type="domain" description="HTH cro/C1-type" evidence="1">
    <location>
        <begin position="7"/>
        <end position="61"/>
    </location>
</feature>
<reference evidence="2 3" key="1">
    <citation type="journal article" date="2014" name="Int. J. Syst. Evol. Microbiol.">
        <title>Complete genome sequence of Corynebacterium casei LMG S-19264T (=DSM 44701T), isolated from a smear-ripened cheese.</title>
        <authorList>
            <consortium name="US DOE Joint Genome Institute (JGI-PGF)"/>
            <person name="Walter F."/>
            <person name="Albersmeier A."/>
            <person name="Kalinowski J."/>
            <person name="Ruckert C."/>
        </authorList>
    </citation>
    <scope>NUCLEOTIDE SEQUENCE [LARGE SCALE GENOMIC DNA]</scope>
    <source>
        <strain evidence="2 3">NBRC 114545</strain>
    </source>
</reference>
<dbReference type="AlphaFoldDB" id="A0AA38CWS6"/>
<organism evidence="2 3">
    <name type="scientific">Tetragenococcus osmophilus</name>
    <dbReference type="NCBI Taxonomy" id="526944"/>
    <lineage>
        <taxon>Bacteria</taxon>
        <taxon>Bacillati</taxon>
        <taxon>Bacillota</taxon>
        <taxon>Bacilli</taxon>
        <taxon>Lactobacillales</taxon>
        <taxon>Enterococcaceae</taxon>
        <taxon>Tetragenococcus</taxon>
    </lineage>
</organism>
<dbReference type="Gene3D" id="1.10.260.40">
    <property type="entry name" value="lambda repressor-like DNA-binding domains"/>
    <property type="match status" value="1"/>
</dbReference>
<protein>
    <recommendedName>
        <fullName evidence="1">HTH cro/C1-type domain-containing protein</fullName>
    </recommendedName>
</protein>
<dbReference type="RefSeq" id="WP_284251458.1">
    <property type="nucleotide sequence ID" value="NZ_BSUW01000001.1"/>
</dbReference>
<dbReference type="GO" id="GO:0003677">
    <property type="term" value="F:DNA binding"/>
    <property type="evidence" value="ECO:0007669"/>
    <property type="project" value="InterPro"/>
</dbReference>